<reference evidence="2 3" key="1">
    <citation type="submission" date="2018-06" db="EMBL/GenBank/DDBJ databases">
        <authorList>
            <consortium name="Pathogen Informatics"/>
            <person name="Doyle S."/>
        </authorList>
    </citation>
    <scope>NUCLEOTIDE SEQUENCE [LARGE SCALE GENOMIC DNA]</scope>
    <source>
        <strain evidence="2 3">NCTC10392</strain>
    </source>
</reference>
<organism evidence="2 3">
    <name type="scientific">Pseudomonas fluorescens</name>
    <dbReference type="NCBI Taxonomy" id="294"/>
    <lineage>
        <taxon>Bacteria</taxon>
        <taxon>Pseudomonadati</taxon>
        <taxon>Pseudomonadota</taxon>
        <taxon>Gammaproteobacteria</taxon>
        <taxon>Pseudomonadales</taxon>
        <taxon>Pseudomonadaceae</taxon>
        <taxon>Pseudomonas</taxon>
    </lineage>
</organism>
<dbReference type="Gene3D" id="2.60.40.1090">
    <property type="entry name" value="Fimbrial-type adhesion domain"/>
    <property type="match status" value="1"/>
</dbReference>
<dbReference type="KEGG" id="pfn:HZ99_01800"/>
<dbReference type="InterPro" id="IPR008966">
    <property type="entry name" value="Adhesion_dom_sf"/>
</dbReference>
<proteinExistence type="predicted"/>
<name>A0A379ID10_PSEFL</name>
<dbReference type="GO" id="GO:0007155">
    <property type="term" value="P:cell adhesion"/>
    <property type="evidence" value="ECO:0007669"/>
    <property type="project" value="InterPro"/>
</dbReference>
<dbReference type="EMBL" id="UGUS01000002">
    <property type="protein sequence ID" value="SUD30581.1"/>
    <property type="molecule type" value="Genomic_DNA"/>
</dbReference>
<dbReference type="Proteomes" id="UP000255125">
    <property type="component" value="Unassembled WGS sequence"/>
</dbReference>
<evidence type="ECO:0000313" key="2">
    <source>
        <dbReference type="EMBL" id="SUD30581.1"/>
    </source>
</evidence>
<evidence type="ECO:0000256" key="1">
    <source>
        <dbReference type="SAM" id="SignalP"/>
    </source>
</evidence>
<evidence type="ECO:0000313" key="3">
    <source>
        <dbReference type="Proteomes" id="UP000255125"/>
    </source>
</evidence>
<feature type="chain" id="PRO_5016912723" evidence="1">
    <location>
        <begin position="29"/>
        <end position="351"/>
    </location>
</feature>
<gene>
    <name evidence="2" type="ORF">NCTC10392_02503</name>
</gene>
<dbReference type="GO" id="GO:0009289">
    <property type="term" value="C:pilus"/>
    <property type="evidence" value="ECO:0007669"/>
    <property type="project" value="InterPro"/>
</dbReference>
<dbReference type="InterPro" id="IPR036937">
    <property type="entry name" value="Adhesion_dom_fimbrial_sf"/>
</dbReference>
<keyword evidence="1" id="KW-0732">Signal</keyword>
<dbReference type="OrthoDB" id="8926940at2"/>
<accession>A0A379ID10</accession>
<dbReference type="SUPFAM" id="SSF49401">
    <property type="entry name" value="Bacterial adhesins"/>
    <property type="match status" value="1"/>
</dbReference>
<sequence length="351" mass="36859">MTFTLNTVRNLGCLLLALCWSQAGFSMTCTTALGANTEALNMGPTKVSMAQVKAGAEIWRSATITRQFMCYDTPRTLNLDTLSGFFFLDPLITVAGLDPSLEIGVTYKGRNTRASYGSRINIGQAVNCTPFCDPGNSLAGLNRYYALPVTVAFQVYVKLTGIAPPGSGKIANASTFTVLKLAGSDDKFGSLPASNFATTLSGLNGVSFMSCQPTITVAGNNGAAIDFGSVSSKDFVAGKIGKQVPFSVNVNMSGAENGQACPGSTMQATFSTTHTVRNQTTIMPSSNSRFGIVVSRAATPLEPIVMNKVVDLALVNGSLVQNRFMAGIQWLTASPLVGPFSASATVDITFK</sequence>
<feature type="signal peptide" evidence="1">
    <location>
        <begin position="1"/>
        <end position="28"/>
    </location>
</feature>
<dbReference type="AlphaFoldDB" id="A0A379ID10"/>
<dbReference type="RefSeq" id="WP_038440885.1">
    <property type="nucleotide sequence ID" value="NZ_CP008896.1"/>
</dbReference>
<protein>
    <submittedName>
        <fullName evidence="2">Fimbrial protein</fullName>
    </submittedName>
</protein>